<dbReference type="InterPro" id="IPR006484">
    <property type="entry name" value="PYST_B"/>
</dbReference>
<evidence type="ECO:0008006" key="4">
    <source>
        <dbReference type="Google" id="ProtNLM"/>
    </source>
</evidence>
<dbReference type="AlphaFoldDB" id="W7AEN2"/>
<dbReference type="NCBIfam" id="TIGR01597">
    <property type="entry name" value="PYST-B"/>
    <property type="match status" value="1"/>
</dbReference>
<sequence length="287" mass="33562">MEKIINSIGEKRPMQIFIKSVDTKKMESPIINPVLGKNLSLLNIYKLMQAGPESYYVNERNIYLERNIINFRNNRVLADTDNQFDLYDFYQSTSNLANPLNDCNDDDKGNIYLRNIKDSHVKKHKESIALPNLNNEYEDTNMLIQEMRKELEETKKELDNIKNGKLAIQPIQDKRIITKYENNFVQEHPGFKQMENYGHILETKDKYNENTLSSNYNGSEINQDFNKTNNALLKKETTTAGDELMAIVSDACQVIKLIIPYMVSVTKKSWRDFKFKLNFINMPKILR</sequence>
<evidence type="ECO:0000256" key="1">
    <source>
        <dbReference type="SAM" id="Coils"/>
    </source>
</evidence>
<gene>
    <name evidence="2" type="ORF">YYG_03254</name>
</gene>
<organism evidence="2 3">
    <name type="scientific">Plasmodium vinckei petteri</name>
    <dbReference type="NCBI Taxonomy" id="138298"/>
    <lineage>
        <taxon>Eukaryota</taxon>
        <taxon>Sar</taxon>
        <taxon>Alveolata</taxon>
        <taxon>Apicomplexa</taxon>
        <taxon>Aconoidasida</taxon>
        <taxon>Haemosporida</taxon>
        <taxon>Plasmodiidae</taxon>
        <taxon>Plasmodium</taxon>
        <taxon>Plasmodium (Vinckeia)</taxon>
    </lineage>
</organism>
<name>W7AEN2_PLAVN</name>
<evidence type="ECO:0000313" key="2">
    <source>
        <dbReference type="EMBL" id="EUD71837.1"/>
    </source>
</evidence>
<accession>W7AEN2</accession>
<evidence type="ECO:0000313" key="3">
    <source>
        <dbReference type="Proteomes" id="UP000030659"/>
    </source>
</evidence>
<proteinExistence type="predicted"/>
<dbReference type="EMBL" id="KI965400">
    <property type="protein sequence ID" value="EUD71837.1"/>
    <property type="molecule type" value="Genomic_DNA"/>
</dbReference>
<reference evidence="2 3" key="1">
    <citation type="submission" date="2013-02" db="EMBL/GenBank/DDBJ databases">
        <title>The Genome Sequence of Plasmodium vinckei petteri CR.</title>
        <authorList>
            <consortium name="The Broad Institute Genome Sequencing Platform"/>
            <consortium name="The Broad Institute Genome Sequencing Center for Infectious Disease"/>
            <person name="Neafsey D."/>
            <person name="Cheeseman I."/>
            <person name="Volkman S."/>
            <person name="Adams J."/>
            <person name="Walker B."/>
            <person name="Young S.K."/>
            <person name="Zeng Q."/>
            <person name="Gargeya S."/>
            <person name="Fitzgerald M."/>
            <person name="Haas B."/>
            <person name="Abouelleil A."/>
            <person name="Alvarado L."/>
            <person name="Arachchi H.M."/>
            <person name="Berlin A.M."/>
            <person name="Chapman S.B."/>
            <person name="Dewar J."/>
            <person name="Goldberg J."/>
            <person name="Griggs A."/>
            <person name="Gujja S."/>
            <person name="Hansen M."/>
            <person name="Howarth C."/>
            <person name="Imamovic A."/>
            <person name="Larimer J."/>
            <person name="McCowan C."/>
            <person name="Murphy C."/>
            <person name="Neiman D."/>
            <person name="Pearson M."/>
            <person name="Priest M."/>
            <person name="Roberts A."/>
            <person name="Saif S."/>
            <person name="Shea T."/>
            <person name="Sisk P."/>
            <person name="Sykes S."/>
            <person name="Wortman J."/>
            <person name="Nusbaum C."/>
            <person name="Birren B."/>
        </authorList>
    </citation>
    <scope>NUCLEOTIDE SEQUENCE [LARGE SCALE GENOMIC DNA]</scope>
    <source>
        <strain evidence="2 3">CR</strain>
    </source>
</reference>
<keyword evidence="1" id="KW-0175">Coiled coil</keyword>
<dbReference type="Proteomes" id="UP000030659">
    <property type="component" value="Unassembled WGS sequence"/>
</dbReference>
<feature type="coiled-coil region" evidence="1">
    <location>
        <begin position="130"/>
        <end position="164"/>
    </location>
</feature>
<protein>
    <recommendedName>
        <fullName evidence="4">Fam-b protein</fullName>
    </recommendedName>
</protein>
<dbReference type="Pfam" id="PF09592">
    <property type="entry name" value="DUF2031"/>
    <property type="match status" value="1"/>
</dbReference>